<keyword evidence="1" id="KW-0547">Nucleotide-binding</keyword>
<dbReference type="EMBL" id="JBELOE010000211">
    <property type="protein sequence ID" value="MER2492409.1"/>
    <property type="molecule type" value="Genomic_DNA"/>
</dbReference>
<dbReference type="GO" id="GO:0003724">
    <property type="term" value="F:RNA helicase activity"/>
    <property type="evidence" value="ECO:0007669"/>
    <property type="project" value="UniProtKB-EC"/>
</dbReference>
<dbReference type="GO" id="GO:0016787">
    <property type="term" value="F:hydrolase activity"/>
    <property type="evidence" value="ECO:0007669"/>
    <property type="project" value="UniProtKB-KW"/>
</dbReference>
<evidence type="ECO:0000256" key="3">
    <source>
        <dbReference type="ARBA" id="ARBA00022806"/>
    </source>
</evidence>
<dbReference type="InterPro" id="IPR013689">
    <property type="entry name" value="RNA_helicase_ATP-dep_HrpB_C"/>
</dbReference>
<dbReference type="InterPro" id="IPR049614">
    <property type="entry name" value="HrpB_DEXH"/>
</dbReference>
<feature type="domain" description="Helicase ATP-binding" evidence="5">
    <location>
        <begin position="12"/>
        <end position="178"/>
    </location>
</feature>
<dbReference type="Gene3D" id="3.40.50.300">
    <property type="entry name" value="P-loop containing nucleotide triphosphate hydrolases"/>
    <property type="match status" value="2"/>
</dbReference>
<dbReference type="InterPro" id="IPR010225">
    <property type="entry name" value="HrpB"/>
</dbReference>
<keyword evidence="4" id="KW-0067">ATP-binding</keyword>
<feature type="domain" description="Helicase C-terminal" evidence="6">
    <location>
        <begin position="197"/>
        <end position="373"/>
    </location>
</feature>
<dbReference type="PROSITE" id="PS51192">
    <property type="entry name" value="HELICASE_ATP_BIND_1"/>
    <property type="match status" value="1"/>
</dbReference>
<evidence type="ECO:0000313" key="7">
    <source>
        <dbReference type="EMBL" id="MER2492409.1"/>
    </source>
</evidence>
<evidence type="ECO:0000256" key="2">
    <source>
        <dbReference type="ARBA" id="ARBA00022801"/>
    </source>
</evidence>
<dbReference type="NCBIfam" id="TIGR01970">
    <property type="entry name" value="DEAH_box_HrpB"/>
    <property type="match status" value="1"/>
</dbReference>
<dbReference type="Pfam" id="PF00271">
    <property type="entry name" value="Helicase_C"/>
    <property type="match status" value="1"/>
</dbReference>
<dbReference type="CDD" id="cd18791">
    <property type="entry name" value="SF2_C_RHA"/>
    <property type="match status" value="1"/>
</dbReference>
<dbReference type="EC" id="3.6.4.13" evidence="7"/>
<dbReference type="CDD" id="cd17990">
    <property type="entry name" value="DEXHc_HrpB"/>
    <property type="match status" value="1"/>
</dbReference>
<dbReference type="Pfam" id="PF08482">
    <property type="entry name" value="HrpB_C"/>
    <property type="match status" value="1"/>
</dbReference>
<dbReference type="PIRSF" id="PIRSF005496">
    <property type="entry name" value="ATP_hel_hrpB"/>
    <property type="match status" value="1"/>
</dbReference>
<proteinExistence type="predicted"/>
<evidence type="ECO:0000313" key="8">
    <source>
        <dbReference type="Proteomes" id="UP001467690"/>
    </source>
</evidence>
<comment type="caution">
    <text evidence="7">The sequence shown here is derived from an EMBL/GenBank/DDBJ whole genome shotgun (WGS) entry which is preliminary data.</text>
</comment>
<dbReference type="RefSeq" id="WP_350401925.1">
    <property type="nucleotide sequence ID" value="NZ_JBELOE010000211.1"/>
</dbReference>
<dbReference type="Pfam" id="PF00270">
    <property type="entry name" value="DEAD"/>
    <property type="match status" value="1"/>
</dbReference>
<dbReference type="PROSITE" id="PS51194">
    <property type="entry name" value="HELICASE_CTER"/>
    <property type="match status" value="1"/>
</dbReference>
<dbReference type="InterPro" id="IPR011545">
    <property type="entry name" value="DEAD/DEAH_box_helicase_dom"/>
</dbReference>
<protein>
    <submittedName>
        <fullName evidence="7">ATP-dependent helicase HrpB</fullName>
        <ecNumber evidence="7">3.6.4.13</ecNumber>
    </submittedName>
</protein>
<reference evidence="7 8" key="1">
    <citation type="submission" date="2024-06" db="EMBL/GenBank/DDBJ databases">
        <authorList>
            <person name="Chen R.Y."/>
        </authorList>
    </citation>
    <scope>NUCLEOTIDE SEQUENCE [LARGE SCALE GENOMIC DNA]</scope>
    <source>
        <strain evidence="7 8">D2</strain>
    </source>
</reference>
<dbReference type="PANTHER" id="PTHR43519">
    <property type="entry name" value="ATP-DEPENDENT RNA HELICASE HRPB"/>
    <property type="match status" value="1"/>
</dbReference>
<evidence type="ECO:0000259" key="6">
    <source>
        <dbReference type="PROSITE" id="PS51194"/>
    </source>
</evidence>
<organism evidence="7 8">
    <name type="scientific">Catenovulum sediminis</name>
    <dbReference type="NCBI Taxonomy" id="1740262"/>
    <lineage>
        <taxon>Bacteria</taxon>
        <taxon>Pseudomonadati</taxon>
        <taxon>Pseudomonadota</taxon>
        <taxon>Gammaproteobacteria</taxon>
        <taxon>Alteromonadales</taxon>
        <taxon>Alteromonadaceae</taxon>
        <taxon>Catenovulum</taxon>
    </lineage>
</organism>
<dbReference type="InterPro" id="IPR014001">
    <property type="entry name" value="Helicase_ATP-bd"/>
</dbReference>
<keyword evidence="2 7" id="KW-0378">Hydrolase</keyword>
<dbReference type="SMART" id="SM00490">
    <property type="entry name" value="HELICc"/>
    <property type="match status" value="1"/>
</dbReference>
<dbReference type="InterPro" id="IPR001650">
    <property type="entry name" value="Helicase_C-like"/>
</dbReference>
<name>A0ABV1RHJ9_9ALTE</name>
<evidence type="ECO:0000259" key="5">
    <source>
        <dbReference type="PROSITE" id="PS51192"/>
    </source>
</evidence>
<accession>A0ABV1RHJ9</accession>
<dbReference type="InterPro" id="IPR027417">
    <property type="entry name" value="P-loop_NTPase"/>
</dbReference>
<keyword evidence="3 7" id="KW-0347">Helicase</keyword>
<dbReference type="PANTHER" id="PTHR43519:SF1">
    <property type="entry name" value="ATP-DEPENDENT RNA HELICASE HRPB"/>
    <property type="match status" value="1"/>
</dbReference>
<keyword evidence="8" id="KW-1185">Reference proteome</keyword>
<dbReference type="SUPFAM" id="SSF52540">
    <property type="entry name" value="P-loop containing nucleoside triphosphate hydrolases"/>
    <property type="match status" value="1"/>
</dbReference>
<dbReference type="Proteomes" id="UP001467690">
    <property type="component" value="Unassembled WGS sequence"/>
</dbReference>
<sequence length="813" mass="91873">MLPIHQVSEQITKILTEQNQLILQAPPGAGKSTCLPLILLNHFKAFSHFKKIIMLEPRRVAARNIAEFLAMQLKQKVGQSIGLRMRGESRVGPGCKLEIVTEGVMTRILQQDPELSDYSLLIFDEFHERSLHSDLAFVLAHQIQSEFRDDLKLLLMSATLDLATLERILPDCPVVKSEGRQFPIEVLYRPVKNTSVRVEQHLLSVLKEAMQKTGDILMFFAGIAEINRFKRLLEGQQLDIKVDVLHGQLALKQQKELLSLHAGNSRRVILATNIAETSLTIPSIKIVIDSGIHKKAVFDAESEFSYLQSERISQASAQQRAGRAGRTAAGTCYRIWPQEEQNRLKKAYPAEIESANFTPVLFEALLWGEQDMSQLNWPTPPSAKQIDNAYTKLKQLQLAKSDGLLNAHGRQVAGFNTLFFAANILNISQKIFDSITDTAAILAAYLAENGGSQDWDLTQQLQLHLPQLTTIARKYRPSLQQPEVNAEQLFVLLSALWPNRIAKLEKTEQDFFVYKAAYGSALNLKASGILNPPDWIIIVEATHSKTQKNANIRVCLPFVWSQCETYIQADIIEAVNAEIHKDNLKFIRVQKLGKLIVSRQVLDKKPNTEQQAQAWLQIFVDKGLLFFNQAQAMQALIARINLAAQFNSDFHPLDETVVLQTAETWLLPYLHTINNLKQLKNIDLAQTYLQQLDYARQQWLQTHLPAKWLLNDGRQVKIDYLHSSAPLISGFMQSFYGCTSHPSLLNGRLPLTVELLSPAKRAIQTTADLSQFWQGSYKLVQKDMKARYPKHYWPDAPETATAGTQTKKNRSAT</sequence>
<evidence type="ECO:0000256" key="4">
    <source>
        <dbReference type="ARBA" id="ARBA00022840"/>
    </source>
</evidence>
<dbReference type="SMART" id="SM00487">
    <property type="entry name" value="DEXDc"/>
    <property type="match status" value="1"/>
</dbReference>
<gene>
    <name evidence="7" type="primary">hrpB</name>
    <name evidence="7" type="ORF">ABS311_11010</name>
</gene>
<evidence type="ECO:0000256" key="1">
    <source>
        <dbReference type="ARBA" id="ARBA00022741"/>
    </source>
</evidence>